<feature type="region of interest" description="Disordered" evidence="1">
    <location>
        <begin position="730"/>
        <end position="785"/>
    </location>
</feature>
<name>A0AA38X4F5_9EURO</name>
<dbReference type="GO" id="GO:0003723">
    <property type="term" value="F:RNA binding"/>
    <property type="evidence" value="ECO:0007669"/>
    <property type="project" value="TreeGrafter"/>
</dbReference>
<evidence type="ECO:0000313" key="4">
    <source>
        <dbReference type="Proteomes" id="UP001172673"/>
    </source>
</evidence>
<dbReference type="PANTHER" id="PTHR13384:SF19">
    <property type="entry name" value="G PATCH DOMAIN-CONTAINING PROTEIN 1"/>
    <property type="match status" value="1"/>
</dbReference>
<accession>A0AA38X4F5</accession>
<dbReference type="Proteomes" id="UP001172673">
    <property type="component" value="Unassembled WGS sequence"/>
</dbReference>
<dbReference type="PANTHER" id="PTHR13384">
    <property type="entry name" value="G PATCH DOMAIN-CONTAINING PROTEIN 1"/>
    <property type="match status" value="1"/>
</dbReference>
<reference evidence="3" key="1">
    <citation type="submission" date="2022-10" db="EMBL/GenBank/DDBJ databases">
        <title>Culturing micro-colonial fungi from biological soil crusts in the Mojave desert and describing Neophaeococcomyces mojavensis, and introducing the new genera and species Taxawa tesnikishii.</title>
        <authorList>
            <person name="Kurbessoian T."/>
            <person name="Stajich J.E."/>
        </authorList>
    </citation>
    <scope>NUCLEOTIDE SEQUENCE</scope>
    <source>
        <strain evidence="3">TK_41</strain>
    </source>
</reference>
<keyword evidence="4" id="KW-1185">Reference proteome</keyword>
<organism evidence="3 4">
    <name type="scientific">Cladophialophora chaetospira</name>
    <dbReference type="NCBI Taxonomy" id="386627"/>
    <lineage>
        <taxon>Eukaryota</taxon>
        <taxon>Fungi</taxon>
        <taxon>Dikarya</taxon>
        <taxon>Ascomycota</taxon>
        <taxon>Pezizomycotina</taxon>
        <taxon>Eurotiomycetes</taxon>
        <taxon>Chaetothyriomycetidae</taxon>
        <taxon>Chaetothyriales</taxon>
        <taxon>Herpotrichiellaceae</taxon>
        <taxon>Cladophialophora</taxon>
    </lineage>
</organism>
<feature type="region of interest" description="Disordered" evidence="1">
    <location>
        <begin position="157"/>
        <end position="180"/>
    </location>
</feature>
<feature type="domain" description="G-patch" evidence="2">
    <location>
        <begin position="223"/>
        <end position="290"/>
    </location>
</feature>
<dbReference type="Pfam" id="PF07713">
    <property type="entry name" value="DUF1604"/>
    <property type="match status" value="1"/>
</dbReference>
<dbReference type="PROSITE" id="PS50174">
    <property type="entry name" value="G_PATCH"/>
    <property type="match status" value="1"/>
</dbReference>
<proteinExistence type="predicted"/>
<comment type="caution">
    <text evidence="3">The sequence shown here is derived from an EMBL/GenBank/DDBJ whole genome shotgun (WGS) entry which is preliminary data.</text>
</comment>
<dbReference type="EMBL" id="JAPDRK010000013">
    <property type="protein sequence ID" value="KAJ9606618.1"/>
    <property type="molecule type" value="Genomic_DNA"/>
</dbReference>
<gene>
    <name evidence="3" type="ORF">H2200_008626</name>
</gene>
<dbReference type="AlphaFoldDB" id="A0AA38X4F5"/>
<dbReference type="GO" id="GO:0005634">
    <property type="term" value="C:nucleus"/>
    <property type="evidence" value="ECO:0007669"/>
    <property type="project" value="TreeGrafter"/>
</dbReference>
<feature type="compositionally biased region" description="Low complexity" evidence="1">
    <location>
        <begin position="693"/>
        <end position="711"/>
    </location>
</feature>
<evidence type="ECO:0000259" key="2">
    <source>
        <dbReference type="PROSITE" id="PS50174"/>
    </source>
</evidence>
<dbReference type="Pfam" id="PF26093">
    <property type="entry name" value="HTH_TGH"/>
    <property type="match status" value="1"/>
</dbReference>
<protein>
    <recommendedName>
        <fullName evidence="2">G-patch domain-containing protein</fullName>
    </recommendedName>
</protein>
<dbReference type="Pfam" id="PF01585">
    <property type="entry name" value="G-patch"/>
    <property type="match status" value="1"/>
</dbReference>
<feature type="region of interest" description="Disordered" evidence="1">
    <location>
        <begin position="305"/>
        <end position="356"/>
    </location>
</feature>
<sequence length="785" mass="84973">MPDAPLVTLPEPTSASGRDFDGHFSKIALFTASLQVRDPDKAAQLHFLPHPTAPTLLFLCDLLGLQIESFYKMSSKRSRQAFEADLQKQASPFVTFGTPLPPLDEHTRDDGSFVPVWQQEVTDERGRKRLHGAFTGGFSAGYFNTVGSKEGWAPSTFVSSRQNRAKDAQKPSQQRPEDFMDEEDIREAEETATLNTSNESAGFGTEHDAMRKTAGIDIFRPSGETVGTKLLKKMGWREGSGIGPRVRRAPNLGEEVEDDPAETHLFAPDDAQVVSFTRKTDHKGLGYEGELADQRDHASKISKVARRMPDVEDSAEEDDGPVFGAKKKPAPAKQKSGFGVGVLNDDGSDDEDPYSIGPRISYNKTIGGDKKAKVKPRTLATSANPLVKTKPTFISKKLANLKGVLRKCHDGRLPPDGFVLADELDSFGTMSLQDDKYKPPDVPEGWKSSLSPEGGAETRSEFISIAEAAKASSLTAKSRASLLGESQLPGKSVFDFLTPAARDRLATASGRQNLPAAGGEAGPNGHQTATERLQDIIPRLDREVAQQALTRGLAGWMPYAEDENKRSRYRTYLEIQAGLRAADELPPRAAHMRQDDWILEMQEFARAAEVFKPISGLMASRFTSSSSIPQNQDGKPGDASVESLLSKPKAKPEDPAEAAAKLGMFGPMTRSIVNFYPTRLLCKRFGVQMPTHAASGDGESGSGVASAASNSSHISPQFRSFASAGFQHSEIPGIDRAGKPLDQPKSSSAGKEPGSVDVDQSDAQVQQRPGQAVFKAIFGSDDEDD</sequence>
<dbReference type="GO" id="GO:0006397">
    <property type="term" value="P:mRNA processing"/>
    <property type="evidence" value="ECO:0007669"/>
    <property type="project" value="InterPro"/>
</dbReference>
<feature type="region of interest" description="Disordered" evidence="1">
    <location>
        <begin position="692"/>
        <end position="711"/>
    </location>
</feature>
<feature type="region of interest" description="Disordered" evidence="1">
    <location>
        <begin position="431"/>
        <end position="454"/>
    </location>
</feature>
<dbReference type="InterPro" id="IPR011666">
    <property type="entry name" value="DUF1604"/>
</dbReference>
<dbReference type="InterPro" id="IPR000467">
    <property type="entry name" value="G_patch_dom"/>
</dbReference>
<feature type="compositionally biased region" description="Polar residues" evidence="1">
    <location>
        <begin position="624"/>
        <end position="633"/>
    </location>
</feature>
<feature type="compositionally biased region" description="Low complexity" evidence="1">
    <location>
        <begin position="755"/>
        <end position="767"/>
    </location>
</feature>
<evidence type="ECO:0000313" key="3">
    <source>
        <dbReference type="EMBL" id="KAJ9606618.1"/>
    </source>
</evidence>
<evidence type="ECO:0000256" key="1">
    <source>
        <dbReference type="SAM" id="MobiDB-lite"/>
    </source>
</evidence>
<feature type="region of interest" description="Disordered" evidence="1">
    <location>
        <begin position="624"/>
        <end position="655"/>
    </location>
</feature>
<feature type="compositionally biased region" description="Acidic residues" evidence="1">
    <location>
        <begin position="311"/>
        <end position="320"/>
    </location>
</feature>